<evidence type="ECO:0000256" key="2">
    <source>
        <dbReference type="ARBA" id="ARBA00022679"/>
    </source>
</evidence>
<dbReference type="InterPro" id="IPR016181">
    <property type="entry name" value="Acyl_CoA_acyltransferase"/>
</dbReference>
<dbReference type="GO" id="GO:0071596">
    <property type="term" value="P:ubiquitin-dependent protein catabolic process via the N-end rule pathway"/>
    <property type="evidence" value="ECO:0007669"/>
    <property type="project" value="InterPro"/>
</dbReference>
<dbReference type="InterPro" id="IPR007472">
    <property type="entry name" value="N-end_Aminoacyl_Trfase_C"/>
</dbReference>
<protein>
    <recommendedName>
        <fullName evidence="4">Aspartate/glutamate leucyltransferase</fullName>
        <ecNumber evidence="4">2.3.2.29</ecNumber>
    </recommendedName>
</protein>
<reference evidence="7 8" key="1">
    <citation type="submission" date="2015-01" db="EMBL/GenBank/DDBJ databases">
        <title>Draft genome of Vibrio mytili type strain CAIM 528.</title>
        <authorList>
            <person name="Gonzalez-Castillo A."/>
            <person name="Gomez-Gil B."/>
            <person name="Enciso-Ibarra J."/>
        </authorList>
    </citation>
    <scope>NUCLEOTIDE SEQUENCE [LARGE SCALE GENOMIC DNA]</scope>
    <source>
        <strain evidence="7 8">CAIM 528</strain>
    </source>
</reference>
<dbReference type="OrthoDB" id="9782022at2"/>
<evidence type="ECO:0000256" key="1">
    <source>
        <dbReference type="ARBA" id="ARBA00022490"/>
    </source>
</evidence>
<dbReference type="Pfam" id="PF04376">
    <property type="entry name" value="ATE_N"/>
    <property type="match status" value="1"/>
</dbReference>
<comment type="catalytic activity">
    <reaction evidence="4">
        <text>N-terminal L-aspartyl-[protein] + L-leucyl-tRNA(Leu) = N-terminal L-leucyl-L-aspartyl-[protein] + tRNA(Leu) + H(+)</text>
        <dbReference type="Rhea" id="RHEA:50420"/>
        <dbReference type="Rhea" id="RHEA-COMP:9613"/>
        <dbReference type="Rhea" id="RHEA-COMP:9622"/>
        <dbReference type="Rhea" id="RHEA-COMP:12669"/>
        <dbReference type="Rhea" id="RHEA-COMP:12674"/>
        <dbReference type="ChEBI" id="CHEBI:15378"/>
        <dbReference type="ChEBI" id="CHEBI:64720"/>
        <dbReference type="ChEBI" id="CHEBI:78442"/>
        <dbReference type="ChEBI" id="CHEBI:78494"/>
        <dbReference type="ChEBI" id="CHEBI:133042"/>
        <dbReference type="EC" id="2.3.2.29"/>
    </reaction>
</comment>
<dbReference type="GO" id="GO:0005737">
    <property type="term" value="C:cytoplasm"/>
    <property type="evidence" value="ECO:0007669"/>
    <property type="project" value="UniProtKB-SubCell"/>
</dbReference>
<sequence length="233" mass="27442">MSTDLKHIRIGLTNQHPCSYLQNQQERVAVALDDELHNSQNYQILLANGFRRSGNTIYKPHCEHCSACQPIRIAIQDFSPTKSQKRLINKAKHLHWEMKPQMDDDWFDLYSRYICQRHKNGTMYPPKRDDFARFAQTDWLTTQYLHGYTEAGQLVAVAVTDCMDLCSSAFYTFYDPDLPISLGTLAVLEQIKNCRINQQQWLYLGYQIDECPAMNYKTRFQRHQRLVNQRWQG</sequence>
<keyword evidence="2 4" id="KW-0808">Transferase</keyword>
<dbReference type="Proteomes" id="UP000031977">
    <property type="component" value="Unassembled WGS sequence"/>
</dbReference>
<dbReference type="NCBIfam" id="NF002342">
    <property type="entry name" value="PRK01305.1-3"/>
    <property type="match status" value="1"/>
</dbReference>
<gene>
    <name evidence="4" type="primary">bpt</name>
    <name evidence="7" type="ORF">SU60_06910</name>
</gene>
<evidence type="ECO:0000256" key="3">
    <source>
        <dbReference type="ARBA" id="ARBA00023315"/>
    </source>
</evidence>
<name>A0A0C3I958_9VIBR</name>
<dbReference type="PANTHER" id="PTHR21367:SF1">
    <property type="entry name" value="ARGINYL-TRNA--PROTEIN TRANSFERASE 1"/>
    <property type="match status" value="1"/>
</dbReference>
<dbReference type="InterPro" id="IPR030700">
    <property type="entry name" value="N-end_Aminoacyl_Trfase"/>
</dbReference>
<dbReference type="STRING" id="50718.SU60_06910"/>
<evidence type="ECO:0000313" key="7">
    <source>
        <dbReference type="EMBL" id="KIN11525.1"/>
    </source>
</evidence>
<dbReference type="EMBL" id="JXOK01000019">
    <property type="protein sequence ID" value="KIN11525.1"/>
    <property type="molecule type" value="Genomic_DNA"/>
</dbReference>
<evidence type="ECO:0000313" key="8">
    <source>
        <dbReference type="Proteomes" id="UP000031977"/>
    </source>
</evidence>
<comment type="subcellular location">
    <subcellularLocation>
        <location evidence="4">Cytoplasm</location>
    </subcellularLocation>
</comment>
<comment type="catalytic activity">
    <reaction evidence="4">
        <text>N-terminal L-glutamyl-[protein] + L-leucyl-tRNA(Leu) = N-terminal L-leucyl-L-glutamyl-[protein] + tRNA(Leu) + H(+)</text>
        <dbReference type="Rhea" id="RHEA:50412"/>
        <dbReference type="Rhea" id="RHEA-COMP:9613"/>
        <dbReference type="Rhea" id="RHEA-COMP:9622"/>
        <dbReference type="Rhea" id="RHEA-COMP:12664"/>
        <dbReference type="Rhea" id="RHEA-COMP:12668"/>
        <dbReference type="ChEBI" id="CHEBI:15378"/>
        <dbReference type="ChEBI" id="CHEBI:64721"/>
        <dbReference type="ChEBI" id="CHEBI:78442"/>
        <dbReference type="ChEBI" id="CHEBI:78494"/>
        <dbReference type="ChEBI" id="CHEBI:133041"/>
        <dbReference type="EC" id="2.3.2.29"/>
    </reaction>
</comment>
<feature type="domain" description="N-end rule aminoacyl transferase C-terminal" evidence="6">
    <location>
        <begin position="106"/>
        <end position="226"/>
    </location>
</feature>
<dbReference type="EC" id="2.3.2.29" evidence="4"/>
<dbReference type="InterPro" id="IPR017138">
    <property type="entry name" value="Asp_Glu_LeuTrfase"/>
</dbReference>
<dbReference type="GO" id="GO:0004057">
    <property type="term" value="F:arginyl-tRNA--protein transferase activity"/>
    <property type="evidence" value="ECO:0007669"/>
    <property type="project" value="InterPro"/>
</dbReference>
<dbReference type="AlphaFoldDB" id="A0A0C3I958"/>
<evidence type="ECO:0000256" key="4">
    <source>
        <dbReference type="HAMAP-Rule" id="MF_00689"/>
    </source>
</evidence>
<dbReference type="NCBIfam" id="NF002345">
    <property type="entry name" value="PRK01305.2-2"/>
    <property type="match status" value="1"/>
</dbReference>
<dbReference type="HAMAP" id="MF_00689">
    <property type="entry name" value="Bpt"/>
    <property type="match status" value="1"/>
</dbReference>
<evidence type="ECO:0000259" key="6">
    <source>
        <dbReference type="Pfam" id="PF04377"/>
    </source>
</evidence>
<comment type="function">
    <text evidence="4">Functions in the N-end rule pathway of protein degradation where it conjugates Leu from its aminoacyl-tRNA to the N-termini of proteins containing an N-terminal aspartate or glutamate.</text>
</comment>
<evidence type="ECO:0000259" key="5">
    <source>
        <dbReference type="Pfam" id="PF04376"/>
    </source>
</evidence>
<dbReference type="Pfam" id="PF04377">
    <property type="entry name" value="ATE_C"/>
    <property type="match status" value="1"/>
</dbReference>
<comment type="caution">
    <text evidence="7">The sequence shown here is derived from an EMBL/GenBank/DDBJ whole genome shotgun (WGS) entry which is preliminary data.</text>
</comment>
<keyword evidence="3 4" id="KW-0012">Acyltransferase</keyword>
<accession>A0A0C3I958</accession>
<keyword evidence="1 4" id="KW-0963">Cytoplasm</keyword>
<dbReference type="PANTHER" id="PTHR21367">
    <property type="entry name" value="ARGININE-TRNA-PROTEIN TRANSFERASE 1"/>
    <property type="match status" value="1"/>
</dbReference>
<dbReference type="InterPro" id="IPR007471">
    <property type="entry name" value="N-end_Aminoacyl_Trfase_N"/>
</dbReference>
<dbReference type="SUPFAM" id="SSF55729">
    <property type="entry name" value="Acyl-CoA N-acyltransferases (Nat)"/>
    <property type="match status" value="1"/>
</dbReference>
<dbReference type="NCBIfam" id="NF002346">
    <property type="entry name" value="PRK01305.2-3"/>
    <property type="match status" value="1"/>
</dbReference>
<proteinExistence type="inferred from homology"/>
<dbReference type="RefSeq" id="WP_041154872.1">
    <property type="nucleotide sequence ID" value="NZ_CBCRVP010000001.1"/>
</dbReference>
<feature type="domain" description="N-end aminoacyl transferase N-terminal" evidence="5">
    <location>
        <begin position="16"/>
        <end position="86"/>
    </location>
</feature>
<dbReference type="PIRSF" id="PIRSF037208">
    <property type="entry name" value="ATE_pro_prd"/>
    <property type="match status" value="1"/>
</dbReference>
<comment type="similarity">
    <text evidence="4">Belongs to the R-transferase family. Bpt subfamily.</text>
</comment>
<organism evidence="7 8">
    <name type="scientific">Vibrio mytili</name>
    <dbReference type="NCBI Taxonomy" id="50718"/>
    <lineage>
        <taxon>Bacteria</taxon>
        <taxon>Pseudomonadati</taxon>
        <taxon>Pseudomonadota</taxon>
        <taxon>Gammaproteobacteria</taxon>
        <taxon>Vibrionales</taxon>
        <taxon>Vibrionaceae</taxon>
        <taxon>Vibrio</taxon>
    </lineage>
</organism>
<dbReference type="GO" id="GO:0008914">
    <property type="term" value="F:leucyl-tRNA--protein transferase activity"/>
    <property type="evidence" value="ECO:0007669"/>
    <property type="project" value="UniProtKB-UniRule"/>
</dbReference>
<keyword evidence="8" id="KW-1185">Reference proteome</keyword>